<dbReference type="Pfam" id="PF07885">
    <property type="entry name" value="Ion_trans_2"/>
    <property type="match status" value="1"/>
</dbReference>
<feature type="transmembrane region" description="Helical" evidence="1">
    <location>
        <begin position="47"/>
        <end position="79"/>
    </location>
</feature>
<keyword evidence="4" id="KW-1185">Reference proteome</keyword>
<dbReference type="Proteomes" id="UP001595443">
    <property type="component" value="Unassembled WGS sequence"/>
</dbReference>
<accession>A0ABV7ACR4</accession>
<feature type="domain" description="Potassium channel" evidence="2">
    <location>
        <begin position="66"/>
        <end position="133"/>
    </location>
</feature>
<sequence>MFIQIALGTVLMLITIVIGGASLWLMESVMQRATPWLHREPHRPKMVIVLCVASVWAMAVVTLGVWLWALTLWALGIFIHLESSVYFSLVAYTTLGFGDILLPPNWRLLAGMAAANGLLNFGLLTATLIEALRHIRLSQIEMSRRKD</sequence>
<gene>
    <name evidence="3" type="ORF">ACFOES_02485</name>
</gene>
<evidence type="ECO:0000259" key="2">
    <source>
        <dbReference type="Pfam" id="PF07885"/>
    </source>
</evidence>
<evidence type="ECO:0000313" key="4">
    <source>
        <dbReference type="Proteomes" id="UP001595443"/>
    </source>
</evidence>
<comment type="caution">
    <text evidence="3">The sequence shown here is derived from an EMBL/GenBank/DDBJ whole genome shotgun (WGS) entry which is preliminary data.</text>
</comment>
<feature type="transmembrane region" description="Helical" evidence="1">
    <location>
        <begin position="6"/>
        <end position="26"/>
    </location>
</feature>
<keyword evidence="1" id="KW-0472">Membrane</keyword>
<feature type="transmembrane region" description="Helical" evidence="1">
    <location>
        <begin position="109"/>
        <end position="129"/>
    </location>
</feature>
<organism evidence="3 4">
    <name type="scientific">Acidimangrovimonas pyrenivorans</name>
    <dbReference type="NCBI Taxonomy" id="2030798"/>
    <lineage>
        <taxon>Bacteria</taxon>
        <taxon>Pseudomonadati</taxon>
        <taxon>Pseudomonadota</taxon>
        <taxon>Alphaproteobacteria</taxon>
        <taxon>Rhodobacterales</taxon>
        <taxon>Paracoccaceae</taxon>
        <taxon>Acidimangrovimonas</taxon>
    </lineage>
</organism>
<dbReference type="EMBL" id="JBHRSK010000003">
    <property type="protein sequence ID" value="MFC2966950.1"/>
    <property type="molecule type" value="Genomic_DNA"/>
</dbReference>
<protein>
    <submittedName>
        <fullName evidence="3">Ion channel</fullName>
    </submittedName>
</protein>
<dbReference type="Gene3D" id="1.10.287.70">
    <property type="match status" value="1"/>
</dbReference>
<evidence type="ECO:0000313" key="3">
    <source>
        <dbReference type="EMBL" id="MFC2966950.1"/>
    </source>
</evidence>
<dbReference type="InterPro" id="IPR013099">
    <property type="entry name" value="K_chnl_dom"/>
</dbReference>
<keyword evidence="1" id="KW-1133">Transmembrane helix</keyword>
<reference evidence="4" key="1">
    <citation type="journal article" date="2019" name="Int. J. Syst. Evol. Microbiol.">
        <title>The Global Catalogue of Microorganisms (GCM) 10K type strain sequencing project: providing services to taxonomists for standard genome sequencing and annotation.</title>
        <authorList>
            <consortium name="The Broad Institute Genomics Platform"/>
            <consortium name="The Broad Institute Genome Sequencing Center for Infectious Disease"/>
            <person name="Wu L."/>
            <person name="Ma J."/>
        </authorList>
    </citation>
    <scope>NUCLEOTIDE SEQUENCE [LARGE SCALE GENOMIC DNA]</scope>
    <source>
        <strain evidence="4">KCTC 62192</strain>
    </source>
</reference>
<name>A0ABV7ACR4_9RHOB</name>
<proteinExistence type="predicted"/>
<keyword evidence="1" id="KW-0812">Transmembrane</keyword>
<evidence type="ECO:0000256" key="1">
    <source>
        <dbReference type="SAM" id="Phobius"/>
    </source>
</evidence>
<dbReference type="SUPFAM" id="SSF81324">
    <property type="entry name" value="Voltage-gated potassium channels"/>
    <property type="match status" value="1"/>
</dbReference>
<dbReference type="RefSeq" id="WP_377831579.1">
    <property type="nucleotide sequence ID" value="NZ_JBHRSK010000003.1"/>
</dbReference>